<comment type="caution">
    <text evidence="8">The sequence shown here is derived from an EMBL/GenBank/DDBJ whole genome shotgun (WGS) entry which is preliminary data.</text>
</comment>
<dbReference type="AlphaFoldDB" id="A0A4R2B446"/>
<feature type="transmembrane region" description="Helical" evidence="6">
    <location>
        <begin position="112"/>
        <end position="134"/>
    </location>
</feature>
<dbReference type="GO" id="GO:0005886">
    <property type="term" value="C:plasma membrane"/>
    <property type="evidence" value="ECO:0007669"/>
    <property type="project" value="UniProtKB-SubCell"/>
</dbReference>
<dbReference type="PANTHER" id="PTHR34820:SF4">
    <property type="entry name" value="INNER MEMBRANE PROTEIN YEBZ"/>
    <property type="match status" value="1"/>
</dbReference>
<evidence type="ECO:0000256" key="2">
    <source>
        <dbReference type="ARBA" id="ARBA00022475"/>
    </source>
</evidence>
<sequence length="356" mass="39748">MSIIIAASEWLTYIFFSLLMGHVVLSFVPENKKPVLKVSKHLLLVSSLGIVFSTFGPVLQVVFYFYESVGAVRAFYAVLTDFQVGHAWLVISWVCLFMMITILFNGSRYLKLLWMVIMILAVGYSSHVASLSLWEGWMAHSLHFLGVVLWAGVLLHISWFAASPLNWPAFVKWFSPFAAACMAVILTTGFWTMTMVVEVKDYADSWVLSYGQTLLLKHIVILPLLLIAFSNAYLSRKNSYNPRKTLKAESLIFLLTIGCTAFLGILSPPHDIDFTVDSEGASPWAEYLAGKSIQTPVNLSVTGGNVWEGASLLILGAGFLGMLFLLIKRDKSHYLTVLFGLLSIMSLYFGLNRLFL</sequence>
<feature type="transmembrane region" description="Helical" evidence="6">
    <location>
        <begin position="86"/>
        <end position="105"/>
    </location>
</feature>
<evidence type="ECO:0000256" key="4">
    <source>
        <dbReference type="ARBA" id="ARBA00022989"/>
    </source>
</evidence>
<evidence type="ECO:0000259" key="7">
    <source>
        <dbReference type="Pfam" id="PF05425"/>
    </source>
</evidence>
<protein>
    <submittedName>
        <fullName evidence="8">Putative copper resistance protein D</fullName>
    </submittedName>
</protein>
<feature type="transmembrane region" description="Helical" evidence="6">
    <location>
        <begin position="140"/>
        <end position="161"/>
    </location>
</feature>
<feature type="transmembrane region" description="Helical" evidence="6">
    <location>
        <begin position="246"/>
        <end position="266"/>
    </location>
</feature>
<feature type="domain" description="Copper resistance protein D" evidence="7">
    <location>
        <begin position="169"/>
        <end position="263"/>
    </location>
</feature>
<dbReference type="Pfam" id="PF05425">
    <property type="entry name" value="CopD"/>
    <property type="match status" value="1"/>
</dbReference>
<comment type="subcellular location">
    <subcellularLocation>
        <location evidence="1">Cell membrane</location>
        <topology evidence="1">Multi-pass membrane protein</topology>
    </subcellularLocation>
</comment>
<evidence type="ECO:0000256" key="1">
    <source>
        <dbReference type="ARBA" id="ARBA00004651"/>
    </source>
</evidence>
<feature type="transmembrane region" description="Helical" evidence="6">
    <location>
        <begin position="12"/>
        <end position="29"/>
    </location>
</feature>
<feature type="transmembrane region" description="Helical" evidence="6">
    <location>
        <begin position="214"/>
        <end position="234"/>
    </location>
</feature>
<feature type="transmembrane region" description="Helical" evidence="6">
    <location>
        <begin position="41"/>
        <end position="66"/>
    </location>
</feature>
<feature type="transmembrane region" description="Helical" evidence="6">
    <location>
        <begin position="173"/>
        <end position="194"/>
    </location>
</feature>
<dbReference type="RefSeq" id="WP_132011082.1">
    <property type="nucleotide sequence ID" value="NZ_JABUHM010000012.1"/>
</dbReference>
<evidence type="ECO:0000256" key="6">
    <source>
        <dbReference type="SAM" id="Phobius"/>
    </source>
</evidence>
<dbReference type="GO" id="GO:0006825">
    <property type="term" value="P:copper ion transport"/>
    <property type="evidence" value="ECO:0007669"/>
    <property type="project" value="InterPro"/>
</dbReference>
<dbReference type="PANTHER" id="PTHR34820">
    <property type="entry name" value="INNER MEMBRANE PROTEIN YEBZ"/>
    <property type="match status" value="1"/>
</dbReference>
<name>A0A4R2B446_9BACI</name>
<keyword evidence="5 6" id="KW-0472">Membrane</keyword>
<keyword evidence="9" id="KW-1185">Reference proteome</keyword>
<proteinExistence type="predicted"/>
<dbReference type="EMBL" id="SLVV01000014">
    <property type="protein sequence ID" value="TCN20472.1"/>
    <property type="molecule type" value="Genomic_DNA"/>
</dbReference>
<evidence type="ECO:0000313" key="8">
    <source>
        <dbReference type="EMBL" id="TCN20472.1"/>
    </source>
</evidence>
<dbReference type="InterPro" id="IPR032694">
    <property type="entry name" value="CopC/D"/>
</dbReference>
<organism evidence="8 9">
    <name type="scientific">Mesobacillus foraminis</name>
    <dbReference type="NCBI Taxonomy" id="279826"/>
    <lineage>
        <taxon>Bacteria</taxon>
        <taxon>Bacillati</taxon>
        <taxon>Bacillota</taxon>
        <taxon>Bacilli</taxon>
        <taxon>Bacillales</taxon>
        <taxon>Bacillaceae</taxon>
        <taxon>Mesobacillus</taxon>
    </lineage>
</organism>
<evidence type="ECO:0000256" key="5">
    <source>
        <dbReference type="ARBA" id="ARBA00023136"/>
    </source>
</evidence>
<gene>
    <name evidence="8" type="ORF">EV146_11492</name>
</gene>
<accession>A0A4R2B446</accession>
<keyword evidence="2" id="KW-1003">Cell membrane</keyword>
<evidence type="ECO:0000256" key="3">
    <source>
        <dbReference type="ARBA" id="ARBA00022692"/>
    </source>
</evidence>
<keyword evidence="4 6" id="KW-1133">Transmembrane helix</keyword>
<dbReference type="InterPro" id="IPR008457">
    <property type="entry name" value="Cu-R_CopD_dom"/>
</dbReference>
<feature type="transmembrane region" description="Helical" evidence="6">
    <location>
        <begin position="334"/>
        <end position="351"/>
    </location>
</feature>
<evidence type="ECO:0000313" key="9">
    <source>
        <dbReference type="Proteomes" id="UP000295689"/>
    </source>
</evidence>
<dbReference type="Proteomes" id="UP000295689">
    <property type="component" value="Unassembled WGS sequence"/>
</dbReference>
<feature type="transmembrane region" description="Helical" evidence="6">
    <location>
        <begin position="306"/>
        <end position="327"/>
    </location>
</feature>
<reference evidence="8 9" key="1">
    <citation type="journal article" date="2015" name="Stand. Genomic Sci.">
        <title>Genomic Encyclopedia of Bacterial and Archaeal Type Strains, Phase III: the genomes of soil and plant-associated and newly described type strains.</title>
        <authorList>
            <person name="Whitman W.B."/>
            <person name="Woyke T."/>
            <person name="Klenk H.P."/>
            <person name="Zhou Y."/>
            <person name="Lilburn T.G."/>
            <person name="Beck B.J."/>
            <person name="De Vos P."/>
            <person name="Vandamme P."/>
            <person name="Eisen J.A."/>
            <person name="Garrity G."/>
            <person name="Hugenholtz P."/>
            <person name="Kyrpides N.C."/>
        </authorList>
    </citation>
    <scope>NUCLEOTIDE SEQUENCE [LARGE SCALE GENOMIC DNA]</scope>
    <source>
        <strain evidence="8 9">CV53</strain>
    </source>
</reference>
<keyword evidence="3 6" id="KW-0812">Transmembrane</keyword>